<dbReference type="KEGG" id="smo:SELMODRAFT_49098"/>
<dbReference type="Proteomes" id="UP000001514">
    <property type="component" value="Unassembled WGS sequence"/>
</dbReference>
<dbReference type="Pfam" id="PF02362">
    <property type="entry name" value="B3"/>
    <property type="match status" value="1"/>
</dbReference>
<dbReference type="InterPro" id="IPR015300">
    <property type="entry name" value="DNA-bd_pseudobarrel_sf"/>
</dbReference>
<dbReference type="EMBL" id="GL377571">
    <property type="protein sequence ID" value="EFJ33209.1"/>
    <property type="molecule type" value="Genomic_DNA"/>
</dbReference>
<feature type="non-terminal residue" evidence="7">
    <location>
        <position position="1"/>
    </location>
</feature>
<proteinExistence type="predicted"/>
<protein>
    <recommendedName>
        <fullName evidence="5">TF-B3 domain-containing protein</fullName>
    </recommendedName>
</protein>
<sequence>LFSKLLTNSDVNKLNRLVIHKRHARECFPKLSEAAKPGNPDSSIPDPNETVLFFHDHESEQWAFNFKYWGSSKTYVFSKGWIQYVKRYNLACGDEVSFFREEPSG</sequence>
<evidence type="ECO:0000256" key="4">
    <source>
        <dbReference type="ARBA" id="ARBA00023242"/>
    </source>
</evidence>
<keyword evidence="1" id="KW-0805">Transcription regulation</keyword>
<dbReference type="PANTHER" id="PTHR31140">
    <property type="entry name" value="B3 DOMAIN-CONTAINING TRANSCRIPTION FACTOR ABI3"/>
    <property type="match status" value="1"/>
</dbReference>
<dbReference type="SMART" id="SM01019">
    <property type="entry name" value="B3"/>
    <property type="match status" value="1"/>
</dbReference>
<evidence type="ECO:0000313" key="8">
    <source>
        <dbReference type="Proteomes" id="UP000001514"/>
    </source>
</evidence>
<reference evidence="7 8" key="1">
    <citation type="journal article" date="2011" name="Science">
        <title>The Selaginella genome identifies genetic changes associated with the evolution of vascular plants.</title>
        <authorList>
            <person name="Banks J.A."/>
            <person name="Nishiyama T."/>
            <person name="Hasebe M."/>
            <person name="Bowman J.L."/>
            <person name="Gribskov M."/>
            <person name="dePamphilis C."/>
            <person name="Albert V.A."/>
            <person name="Aono N."/>
            <person name="Aoyama T."/>
            <person name="Ambrose B.A."/>
            <person name="Ashton N.W."/>
            <person name="Axtell M.J."/>
            <person name="Barker E."/>
            <person name="Barker M.S."/>
            <person name="Bennetzen J.L."/>
            <person name="Bonawitz N.D."/>
            <person name="Chapple C."/>
            <person name="Cheng C."/>
            <person name="Correa L.G."/>
            <person name="Dacre M."/>
            <person name="DeBarry J."/>
            <person name="Dreyer I."/>
            <person name="Elias M."/>
            <person name="Engstrom E.M."/>
            <person name="Estelle M."/>
            <person name="Feng L."/>
            <person name="Finet C."/>
            <person name="Floyd S.K."/>
            <person name="Frommer W.B."/>
            <person name="Fujita T."/>
            <person name="Gramzow L."/>
            <person name="Gutensohn M."/>
            <person name="Harholt J."/>
            <person name="Hattori M."/>
            <person name="Heyl A."/>
            <person name="Hirai T."/>
            <person name="Hiwatashi Y."/>
            <person name="Ishikawa M."/>
            <person name="Iwata M."/>
            <person name="Karol K.G."/>
            <person name="Koehler B."/>
            <person name="Kolukisaoglu U."/>
            <person name="Kubo M."/>
            <person name="Kurata T."/>
            <person name="Lalonde S."/>
            <person name="Li K."/>
            <person name="Li Y."/>
            <person name="Litt A."/>
            <person name="Lyons E."/>
            <person name="Manning G."/>
            <person name="Maruyama T."/>
            <person name="Michael T.P."/>
            <person name="Mikami K."/>
            <person name="Miyazaki S."/>
            <person name="Morinaga S."/>
            <person name="Murata T."/>
            <person name="Mueller-Roeber B."/>
            <person name="Nelson D.R."/>
            <person name="Obara M."/>
            <person name="Oguri Y."/>
            <person name="Olmstead R.G."/>
            <person name="Onodera N."/>
            <person name="Petersen B.L."/>
            <person name="Pils B."/>
            <person name="Prigge M."/>
            <person name="Rensing S.A."/>
            <person name="Riano-Pachon D.M."/>
            <person name="Roberts A.W."/>
            <person name="Sato Y."/>
            <person name="Scheller H.V."/>
            <person name="Schulz B."/>
            <person name="Schulz C."/>
            <person name="Shakirov E.V."/>
            <person name="Shibagaki N."/>
            <person name="Shinohara N."/>
            <person name="Shippen D.E."/>
            <person name="Soerensen I."/>
            <person name="Sotooka R."/>
            <person name="Sugimoto N."/>
            <person name="Sugita M."/>
            <person name="Sumikawa N."/>
            <person name="Tanurdzic M."/>
            <person name="Theissen G."/>
            <person name="Ulvskov P."/>
            <person name="Wakazuki S."/>
            <person name="Weng J.K."/>
            <person name="Willats W.W."/>
            <person name="Wipf D."/>
            <person name="Wolf P.G."/>
            <person name="Yang L."/>
            <person name="Zimmer A.D."/>
            <person name="Zhu Q."/>
            <person name="Mitros T."/>
            <person name="Hellsten U."/>
            <person name="Loque D."/>
            <person name="Otillar R."/>
            <person name="Salamov A."/>
            <person name="Schmutz J."/>
            <person name="Shapiro H."/>
            <person name="Lindquist E."/>
            <person name="Lucas S."/>
            <person name="Rokhsar D."/>
            <person name="Grigoriev I.V."/>
        </authorList>
    </citation>
    <scope>NUCLEOTIDE SEQUENCE [LARGE SCALE GENOMIC DNA]</scope>
</reference>
<dbReference type="HOGENOM" id="CLU_161771_0_0_1"/>
<keyword evidence="2" id="KW-0238">DNA-binding</keyword>
<accession>D8R334</accession>
<dbReference type="PROSITE" id="PS50863">
    <property type="entry name" value="B3"/>
    <property type="match status" value="1"/>
</dbReference>
<name>D8R334_SELML</name>
<keyword evidence="8" id="KW-1185">Reference proteome</keyword>
<dbReference type="KEGG" id="smo:SELMODRAFT_69265"/>
<evidence type="ECO:0000256" key="1">
    <source>
        <dbReference type="ARBA" id="ARBA00023015"/>
    </source>
</evidence>
<feature type="domain" description="TF-B3" evidence="5">
    <location>
        <begin position="2"/>
        <end position="105"/>
    </location>
</feature>
<feature type="non-terminal residue" evidence="7">
    <location>
        <position position="105"/>
    </location>
</feature>
<dbReference type="AlphaFoldDB" id="D8R334"/>
<keyword evidence="4" id="KW-0539">Nucleus</keyword>
<dbReference type="SUPFAM" id="SSF101936">
    <property type="entry name" value="DNA-binding pseudobarrel domain"/>
    <property type="match status" value="1"/>
</dbReference>
<dbReference type="PANTHER" id="PTHR31140:SF139">
    <property type="entry name" value="B3 DOMAIN-CONTAINING PROTEIN OS02G0455900-RELATED"/>
    <property type="match status" value="1"/>
</dbReference>
<evidence type="ECO:0000313" key="6">
    <source>
        <dbReference type="EMBL" id="EFJ14479.1"/>
    </source>
</evidence>
<evidence type="ECO:0000259" key="5">
    <source>
        <dbReference type="PROSITE" id="PS50863"/>
    </source>
</evidence>
<dbReference type="InterPro" id="IPR003340">
    <property type="entry name" value="B3_DNA-bd"/>
</dbReference>
<dbReference type="InParanoid" id="D8R334"/>
<evidence type="ECO:0000256" key="2">
    <source>
        <dbReference type="ARBA" id="ARBA00023125"/>
    </source>
</evidence>
<gene>
    <name evidence="6" type="ORF">SELMODRAFT_49098</name>
    <name evidence="7" type="ORF">SELMODRAFT_69265</name>
</gene>
<dbReference type="GO" id="GO:0003677">
    <property type="term" value="F:DNA binding"/>
    <property type="evidence" value="ECO:0007669"/>
    <property type="project" value="UniProtKB-KW"/>
</dbReference>
<dbReference type="CDD" id="cd10017">
    <property type="entry name" value="B3_DNA"/>
    <property type="match status" value="1"/>
</dbReference>
<dbReference type="InterPro" id="IPR044800">
    <property type="entry name" value="LEC2-like"/>
</dbReference>
<dbReference type="Gene3D" id="2.40.330.10">
    <property type="entry name" value="DNA-binding pseudobarrel domain"/>
    <property type="match status" value="1"/>
</dbReference>
<keyword evidence="3" id="KW-0804">Transcription</keyword>
<organism evidence="8">
    <name type="scientific">Selaginella moellendorffii</name>
    <name type="common">Spikemoss</name>
    <dbReference type="NCBI Taxonomy" id="88036"/>
    <lineage>
        <taxon>Eukaryota</taxon>
        <taxon>Viridiplantae</taxon>
        <taxon>Streptophyta</taxon>
        <taxon>Embryophyta</taxon>
        <taxon>Tracheophyta</taxon>
        <taxon>Lycopodiopsida</taxon>
        <taxon>Selaginellales</taxon>
        <taxon>Selaginellaceae</taxon>
        <taxon>Selaginella</taxon>
    </lineage>
</organism>
<evidence type="ECO:0000256" key="3">
    <source>
        <dbReference type="ARBA" id="ARBA00023163"/>
    </source>
</evidence>
<dbReference type="OMA" id="HESEQWA"/>
<dbReference type="GO" id="GO:0003700">
    <property type="term" value="F:DNA-binding transcription factor activity"/>
    <property type="evidence" value="ECO:0007669"/>
    <property type="project" value="InterPro"/>
</dbReference>
<dbReference type="EMBL" id="GL377627">
    <property type="protein sequence ID" value="EFJ14479.1"/>
    <property type="molecule type" value="Genomic_DNA"/>
</dbReference>
<evidence type="ECO:0000313" key="7">
    <source>
        <dbReference type="EMBL" id="EFJ33209.1"/>
    </source>
</evidence>